<dbReference type="GO" id="GO:0016020">
    <property type="term" value="C:membrane"/>
    <property type="evidence" value="ECO:0007669"/>
    <property type="project" value="InterPro"/>
</dbReference>
<dbReference type="InterPro" id="IPR003607">
    <property type="entry name" value="HD/PDEase_dom"/>
</dbReference>
<name>A0A845L7R3_9FIRM</name>
<dbReference type="CDD" id="cd06225">
    <property type="entry name" value="HAMP"/>
    <property type="match status" value="1"/>
</dbReference>
<keyword evidence="1" id="KW-0472">Membrane</keyword>
<dbReference type="CDD" id="cd00077">
    <property type="entry name" value="HDc"/>
    <property type="match status" value="1"/>
</dbReference>
<organism evidence="5 6">
    <name type="scientific">Heliomicrobium undosum</name>
    <dbReference type="NCBI Taxonomy" id="121734"/>
    <lineage>
        <taxon>Bacteria</taxon>
        <taxon>Bacillati</taxon>
        <taxon>Bacillota</taxon>
        <taxon>Clostridia</taxon>
        <taxon>Eubacteriales</taxon>
        <taxon>Heliobacteriaceae</taxon>
        <taxon>Heliomicrobium</taxon>
    </lineage>
</organism>
<dbReference type="InterPro" id="IPR007892">
    <property type="entry name" value="CHASE4"/>
</dbReference>
<dbReference type="PANTHER" id="PTHR45228">
    <property type="entry name" value="CYCLIC DI-GMP PHOSPHODIESTERASE TM_0186-RELATED"/>
    <property type="match status" value="1"/>
</dbReference>
<dbReference type="EMBL" id="WXEY01000017">
    <property type="protein sequence ID" value="MZP30670.1"/>
    <property type="molecule type" value="Genomic_DNA"/>
</dbReference>
<proteinExistence type="predicted"/>
<dbReference type="NCBIfam" id="TIGR00254">
    <property type="entry name" value="GGDEF"/>
    <property type="match status" value="1"/>
</dbReference>
<dbReference type="OrthoDB" id="9804747at2"/>
<dbReference type="Gene3D" id="3.30.70.270">
    <property type="match status" value="1"/>
</dbReference>
<feature type="domain" description="HD-GYP" evidence="4">
    <location>
        <begin position="522"/>
        <end position="715"/>
    </location>
</feature>
<dbReference type="Pfam" id="PF00672">
    <property type="entry name" value="HAMP"/>
    <property type="match status" value="1"/>
</dbReference>
<dbReference type="SUPFAM" id="SSF55073">
    <property type="entry name" value="Nucleotide cyclase"/>
    <property type="match status" value="1"/>
</dbReference>
<dbReference type="InterPro" id="IPR029787">
    <property type="entry name" value="Nucleotide_cyclase"/>
</dbReference>
<keyword evidence="1" id="KW-0812">Transmembrane</keyword>
<gene>
    <name evidence="5" type="ORF">GTO91_13205</name>
</gene>
<keyword evidence="1" id="KW-1133">Transmembrane helix</keyword>
<keyword evidence="6" id="KW-1185">Reference proteome</keyword>
<dbReference type="InterPro" id="IPR037522">
    <property type="entry name" value="HD_GYP_dom"/>
</dbReference>
<dbReference type="PROSITE" id="PS51832">
    <property type="entry name" value="HD_GYP"/>
    <property type="match status" value="1"/>
</dbReference>
<evidence type="ECO:0000256" key="1">
    <source>
        <dbReference type="SAM" id="Phobius"/>
    </source>
</evidence>
<accession>A0A845L7R3</accession>
<evidence type="ECO:0000313" key="5">
    <source>
        <dbReference type="EMBL" id="MZP30670.1"/>
    </source>
</evidence>
<dbReference type="Pfam" id="PF00990">
    <property type="entry name" value="GGDEF"/>
    <property type="match status" value="1"/>
</dbReference>
<dbReference type="AlphaFoldDB" id="A0A845L7R3"/>
<dbReference type="SMART" id="SM00471">
    <property type="entry name" value="HDc"/>
    <property type="match status" value="1"/>
</dbReference>
<comment type="caution">
    <text evidence="5">The sequence shown here is derived from an EMBL/GenBank/DDBJ whole genome shotgun (WGS) entry which is preliminary data.</text>
</comment>
<evidence type="ECO:0000259" key="3">
    <source>
        <dbReference type="PROSITE" id="PS50887"/>
    </source>
</evidence>
<protein>
    <submittedName>
        <fullName evidence="5">Diguanylate cyclase</fullName>
    </submittedName>
</protein>
<dbReference type="Proteomes" id="UP000463470">
    <property type="component" value="Unassembled WGS sequence"/>
</dbReference>
<feature type="transmembrane region" description="Helical" evidence="1">
    <location>
        <begin position="265"/>
        <end position="287"/>
    </location>
</feature>
<reference evidence="5 6" key="1">
    <citation type="submission" date="2020-01" db="EMBL/GenBank/DDBJ databases">
        <title>Whole-genome sequence of Heliobacterium undosum DSM 13378.</title>
        <authorList>
            <person name="Kyndt J.A."/>
            <person name="Meyer T.E."/>
        </authorList>
    </citation>
    <scope>NUCLEOTIDE SEQUENCE [LARGE SCALE GENOMIC DNA]</scope>
    <source>
        <strain evidence="5 6">DSM 13378</strain>
    </source>
</reference>
<dbReference type="InterPro" id="IPR003660">
    <property type="entry name" value="HAMP_dom"/>
</dbReference>
<evidence type="ECO:0000259" key="2">
    <source>
        <dbReference type="PROSITE" id="PS50885"/>
    </source>
</evidence>
<sequence>MGIGRKIALLHISLIMLFALVIFLMGQQVWGANYLKLERDEVADNSARSLAAWEGELERIGSLAEDWAPWDDTFDFARRPTDRTYVEKNLNDAAMANLGVDLVIIADWDGRILFAKALDLEKKSEVPVPLGWDAHIRHMSRMETLALGKDQRIENFVMVGQTPVLVAAHSILTSEKGGPSPGLLVFARKADNAFLRAMAKRTQTDVAFLSDPTKEPVPKGHFFQEPVDKDIVLGYAPLTDLYGTGGYYLVSTVPRLIYQQGQEQMGAFVVAVIAFGLFFAAVTILILRWFLLPRLQRIDDFMNAVRAGEDLSIRLDLPGNDELSKMATTMNAMLERIEESKGRILRLYQTVQMELEERKKAEEALRFLSLHDALTGTYNRAFFERELARLAEDKVGGIGIICCDVDGLKLVNDTLGHSVGDDLLIQTARILEGVFREKGIVARMGGDEFAVLLRNVEEGQVQRACQQIRESLELMKPEIMGLRMSLSVGWKYSSQPPADEEAVRALMREADDTMYRQKLSSNQSNRNALVQALMKMLEVRDFITEGHSQRLQELVVKLGKDVGLSDGRITDLCLLAQFHDIGKVGIPDQILFKPGPLTIEERKQMERHAEIGHRIAQVVPGLLPVADLILKHHEWWNGKGYPLGLKEEDIPIEARILAITDAYDAMTNDRTYRKAMSEEAALCELRRCSGVQFDPRLVDRFIAIAGESGKETVIA</sequence>
<dbReference type="SUPFAM" id="SSF109604">
    <property type="entry name" value="HD-domain/PDEase-like"/>
    <property type="match status" value="1"/>
</dbReference>
<dbReference type="PROSITE" id="PS50885">
    <property type="entry name" value="HAMP"/>
    <property type="match status" value="1"/>
</dbReference>
<dbReference type="SMART" id="SM00267">
    <property type="entry name" value="GGDEF"/>
    <property type="match status" value="1"/>
</dbReference>
<dbReference type="GO" id="GO:0007165">
    <property type="term" value="P:signal transduction"/>
    <property type="evidence" value="ECO:0007669"/>
    <property type="project" value="InterPro"/>
</dbReference>
<dbReference type="Gene3D" id="1.10.3210.10">
    <property type="entry name" value="Hypothetical protein af1432"/>
    <property type="match status" value="1"/>
</dbReference>
<dbReference type="RefSeq" id="WP_161259197.1">
    <property type="nucleotide sequence ID" value="NZ_WXEY01000017.1"/>
</dbReference>
<dbReference type="SMART" id="SM00304">
    <property type="entry name" value="HAMP"/>
    <property type="match status" value="1"/>
</dbReference>
<dbReference type="Gene3D" id="6.10.340.10">
    <property type="match status" value="1"/>
</dbReference>
<dbReference type="Pfam" id="PF13487">
    <property type="entry name" value="HD_5"/>
    <property type="match status" value="1"/>
</dbReference>
<dbReference type="InterPro" id="IPR052020">
    <property type="entry name" value="Cyclic_di-GMP/3'3'-cGAMP_PDE"/>
</dbReference>
<dbReference type="InterPro" id="IPR000160">
    <property type="entry name" value="GGDEF_dom"/>
</dbReference>
<dbReference type="CDD" id="cd01949">
    <property type="entry name" value="GGDEF"/>
    <property type="match status" value="1"/>
</dbReference>
<feature type="domain" description="GGDEF" evidence="3">
    <location>
        <begin position="396"/>
        <end position="532"/>
    </location>
</feature>
<dbReference type="Pfam" id="PF05228">
    <property type="entry name" value="CHASE4"/>
    <property type="match status" value="1"/>
</dbReference>
<evidence type="ECO:0000313" key="6">
    <source>
        <dbReference type="Proteomes" id="UP000463470"/>
    </source>
</evidence>
<evidence type="ECO:0000259" key="4">
    <source>
        <dbReference type="PROSITE" id="PS51832"/>
    </source>
</evidence>
<feature type="domain" description="HAMP" evidence="2">
    <location>
        <begin position="289"/>
        <end position="342"/>
    </location>
</feature>
<dbReference type="PANTHER" id="PTHR45228:SF1">
    <property type="entry name" value="CYCLIC DI-GMP PHOSPHODIESTERASE TM_0186"/>
    <property type="match status" value="1"/>
</dbReference>
<dbReference type="InterPro" id="IPR043128">
    <property type="entry name" value="Rev_trsase/Diguanyl_cyclase"/>
</dbReference>
<dbReference type="PROSITE" id="PS50887">
    <property type="entry name" value="GGDEF"/>
    <property type="match status" value="1"/>
</dbReference>